<evidence type="ECO:0000256" key="11">
    <source>
        <dbReference type="ARBA" id="ARBA00023136"/>
    </source>
</evidence>
<keyword evidence="10" id="KW-0902">Two-component regulatory system</keyword>
<dbReference type="GO" id="GO:0005524">
    <property type="term" value="F:ATP binding"/>
    <property type="evidence" value="ECO:0007669"/>
    <property type="project" value="UniProtKB-KW"/>
</dbReference>
<dbReference type="EMBL" id="FPAI01000008">
    <property type="protein sequence ID" value="SFS74507.1"/>
    <property type="molecule type" value="Genomic_DNA"/>
</dbReference>
<evidence type="ECO:0000313" key="14">
    <source>
        <dbReference type="EMBL" id="GEM04001.1"/>
    </source>
</evidence>
<accession>A0A1I6SC39</accession>
<evidence type="ECO:0000256" key="10">
    <source>
        <dbReference type="ARBA" id="ARBA00023012"/>
    </source>
</evidence>
<gene>
    <name evidence="14" type="ORF">HMI01_09890</name>
    <name evidence="15" type="ORF">SAMN05421668_10871</name>
</gene>
<dbReference type="OrthoDB" id="9776552at2"/>
<dbReference type="AlphaFoldDB" id="A0A1I6SC39"/>
<evidence type="ECO:0000256" key="1">
    <source>
        <dbReference type="ARBA" id="ARBA00004651"/>
    </source>
</evidence>
<proteinExistence type="predicted"/>
<dbReference type="InterPro" id="IPR050640">
    <property type="entry name" value="Bact_2-comp_sensor_kinase"/>
</dbReference>
<evidence type="ECO:0000313" key="15">
    <source>
        <dbReference type="EMBL" id="SFS74507.1"/>
    </source>
</evidence>
<reference evidence="14 17" key="2">
    <citation type="submission" date="2019-07" db="EMBL/GenBank/DDBJ databases">
        <title>Whole genome shotgun sequence of Halolactibacillus miurensis NBRC 100873.</title>
        <authorList>
            <person name="Hosoyama A."/>
            <person name="Uohara A."/>
            <person name="Ohji S."/>
            <person name="Ichikawa N."/>
        </authorList>
    </citation>
    <scope>NUCLEOTIDE SEQUENCE [LARGE SCALE GENOMIC DNA]</scope>
    <source>
        <strain evidence="14 17">NBRC 100873</strain>
    </source>
</reference>
<dbReference type="Proteomes" id="UP000321773">
    <property type="component" value="Unassembled WGS sequence"/>
</dbReference>
<feature type="transmembrane region" description="Helical" evidence="12">
    <location>
        <begin position="302"/>
        <end position="320"/>
    </location>
</feature>
<dbReference type="PANTHER" id="PTHR34220">
    <property type="entry name" value="SENSOR HISTIDINE KINASE YPDA"/>
    <property type="match status" value="1"/>
</dbReference>
<dbReference type="InterPro" id="IPR003660">
    <property type="entry name" value="HAMP_dom"/>
</dbReference>
<dbReference type="InterPro" id="IPR036890">
    <property type="entry name" value="HATPase_C_sf"/>
</dbReference>
<evidence type="ECO:0000256" key="7">
    <source>
        <dbReference type="ARBA" id="ARBA00022777"/>
    </source>
</evidence>
<dbReference type="EMBL" id="BJWJ01000007">
    <property type="protein sequence ID" value="GEM04001.1"/>
    <property type="molecule type" value="Genomic_DNA"/>
</dbReference>
<name>A0A1I6SC39_9BACI</name>
<keyword evidence="5 12" id="KW-0812">Transmembrane</keyword>
<dbReference type="PROSITE" id="PS50885">
    <property type="entry name" value="HAMP"/>
    <property type="match status" value="1"/>
</dbReference>
<evidence type="ECO:0000259" key="13">
    <source>
        <dbReference type="PROSITE" id="PS50885"/>
    </source>
</evidence>
<evidence type="ECO:0000256" key="3">
    <source>
        <dbReference type="ARBA" id="ARBA00022553"/>
    </source>
</evidence>
<keyword evidence="17" id="KW-1185">Reference proteome</keyword>
<dbReference type="SUPFAM" id="SSF55874">
    <property type="entry name" value="ATPase domain of HSP90 chaperone/DNA topoisomerase II/histidine kinase"/>
    <property type="match status" value="1"/>
</dbReference>
<dbReference type="RefSeq" id="WP_062322766.1">
    <property type="nucleotide sequence ID" value="NZ_BJWJ01000007.1"/>
</dbReference>
<keyword evidence="11 12" id="KW-0472">Membrane</keyword>
<dbReference type="Gene3D" id="3.30.565.10">
    <property type="entry name" value="Histidine kinase-like ATPase, C-terminal domain"/>
    <property type="match status" value="1"/>
</dbReference>
<dbReference type="CDD" id="cd06225">
    <property type="entry name" value="HAMP"/>
    <property type="match status" value="1"/>
</dbReference>
<dbReference type="SMART" id="SM00304">
    <property type="entry name" value="HAMP"/>
    <property type="match status" value="1"/>
</dbReference>
<evidence type="ECO:0000256" key="6">
    <source>
        <dbReference type="ARBA" id="ARBA00022741"/>
    </source>
</evidence>
<evidence type="ECO:0000256" key="5">
    <source>
        <dbReference type="ARBA" id="ARBA00022692"/>
    </source>
</evidence>
<evidence type="ECO:0000256" key="2">
    <source>
        <dbReference type="ARBA" id="ARBA00022475"/>
    </source>
</evidence>
<keyword evidence="6" id="KW-0547">Nucleotide-binding</keyword>
<sequence>MSRLLFGLKDWLYRNGLFLKVFGVTLLSVLLVAILISVSTLRISTAYFMDTFSLTNERIINESKRRFDDYTAAVVRTLQDVENSGTIKRVLAVEDTTSTNHAQNAFDIVTEIRRIYTRIQPEGANLMVLGPYEDLYNMNYSYWPVTYDQLSSWSFNNKLKNEPNSIHYAMVETEDEPLIVAGKALANRFTSGTYGFSYVAIKENELRSFYEGYTSAENSMVLLNREGVVLSSNQAGWVGKKLDHLKQMIERDPLNETLTDTVTIFGTDYHVLMEYITGLDMYLVNVIDQETIVGNLIDTQELIVITIGIVLMAILLSWLISRHITLSLTRLVRQIAKLNKHNFTKRLKEEGGYESTQIARAFNYTLDELDQYVSVVVESQKKQRDAELRALQHQINPHFLYNTLTTVKFMVRHEQTEEAIETIHALINLLQNTLGEVGETVTVEQELDNMKHYVKINQARYGDQIRVNFFVAPDVYAYHLPKLVLQPFIENAFFHAFNEKKTGFIQIMMRKQEETLYCEVMDDGDGMMLSKEQFPYVVNHKRQMFSGIGMKNVQERIHLLYGNQYGVTVKSEQGQGTRVIVTLPLIKKS</sequence>
<keyword evidence="2" id="KW-1003">Cell membrane</keyword>
<dbReference type="Pfam" id="PF02518">
    <property type="entry name" value="HATPase_c"/>
    <property type="match status" value="1"/>
</dbReference>
<evidence type="ECO:0000256" key="4">
    <source>
        <dbReference type="ARBA" id="ARBA00022679"/>
    </source>
</evidence>
<dbReference type="PANTHER" id="PTHR34220:SF11">
    <property type="entry name" value="SENSOR PROTEIN KINASE HPTS"/>
    <property type="match status" value="1"/>
</dbReference>
<keyword evidence="7 15" id="KW-0418">Kinase</keyword>
<feature type="domain" description="HAMP" evidence="13">
    <location>
        <begin position="322"/>
        <end position="374"/>
    </location>
</feature>
<dbReference type="Pfam" id="PF06580">
    <property type="entry name" value="His_kinase"/>
    <property type="match status" value="1"/>
</dbReference>
<dbReference type="Gene3D" id="6.10.340.10">
    <property type="match status" value="1"/>
</dbReference>
<organism evidence="15 16">
    <name type="scientific">Halolactibacillus miurensis</name>
    <dbReference type="NCBI Taxonomy" id="306541"/>
    <lineage>
        <taxon>Bacteria</taxon>
        <taxon>Bacillati</taxon>
        <taxon>Bacillota</taxon>
        <taxon>Bacilli</taxon>
        <taxon>Bacillales</taxon>
        <taxon>Bacillaceae</taxon>
        <taxon>Halolactibacillus</taxon>
    </lineage>
</organism>
<reference evidence="15 16" key="1">
    <citation type="submission" date="2016-10" db="EMBL/GenBank/DDBJ databases">
        <authorList>
            <person name="de Groot N.N."/>
        </authorList>
    </citation>
    <scope>NUCLEOTIDE SEQUENCE [LARGE SCALE GENOMIC DNA]</scope>
    <source>
        <strain evidence="15 16">DSM 17074</strain>
    </source>
</reference>
<protein>
    <submittedName>
        <fullName evidence="14 15">Histidine kinase</fullName>
    </submittedName>
</protein>
<dbReference type="Proteomes" id="UP000199139">
    <property type="component" value="Unassembled WGS sequence"/>
</dbReference>
<dbReference type="GO" id="GO:0005886">
    <property type="term" value="C:plasma membrane"/>
    <property type="evidence" value="ECO:0007669"/>
    <property type="project" value="UniProtKB-SubCell"/>
</dbReference>
<keyword evidence="8" id="KW-0067">ATP-binding</keyword>
<evidence type="ECO:0000256" key="8">
    <source>
        <dbReference type="ARBA" id="ARBA00022840"/>
    </source>
</evidence>
<feature type="transmembrane region" description="Helical" evidence="12">
    <location>
        <begin position="21"/>
        <end position="41"/>
    </location>
</feature>
<keyword evidence="9 12" id="KW-1133">Transmembrane helix</keyword>
<dbReference type="InterPro" id="IPR003594">
    <property type="entry name" value="HATPase_dom"/>
</dbReference>
<dbReference type="InterPro" id="IPR010559">
    <property type="entry name" value="Sig_transdc_His_kin_internal"/>
</dbReference>
<evidence type="ECO:0000313" key="17">
    <source>
        <dbReference type="Proteomes" id="UP000321773"/>
    </source>
</evidence>
<evidence type="ECO:0000256" key="12">
    <source>
        <dbReference type="SAM" id="Phobius"/>
    </source>
</evidence>
<dbReference type="GO" id="GO:0000155">
    <property type="term" value="F:phosphorelay sensor kinase activity"/>
    <property type="evidence" value="ECO:0007669"/>
    <property type="project" value="InterPro"/>
</dbReference>
<dbReference type="STRING" id="306541.SAMN05421668_10871"/>
<comment type="subcellular location">
    <subcellularLocation>
        <location evidence="1">Cell membrane</location>
        <topology evidence="1">Multi-pass membrane protein</topology>
    </subcellularLocation>
</comment>
<dbReference type="Pfam" id="PF00672">
    <property type="entry name" value="HAMP"/>
    <property type="match status" value="1"/>
</dbReference>
<keyword evidence="3" id="KW-0597">Phosphoprotein</keyword>
<evidence type="ECO:0000313" key="16">
    <source>
        <dbReference type="Proteomes" id="UP000199139"/>
    </source>
</evidence>
<keyword evidence="4" id="KW-0808">Transferase</keyword>
<evidence type="ECO:0000256" key="9">
    <source>
        <dbReference type="ARBA" id="ARBA00022989"/>
    </source>
</evidence>